<feature type="compositionally biased region" description="Basic and acidic residues" evidence="3">
    <location>
        <begin position="1228"/>
        <end position="1239"/>
    </location>
</feature>
<dbReference type="SUPFAM" id="SSF101447">
    <property type="entry name" value="Formin homology 2 domain (FH2 domain)"/>
    <property type="match status" value="1"/>
</dbReference>
<feature type="region of interest" description="Disordered" evidence="3">
    <location>
        <begin position="542"/>
        <end position="618"/>
    </location>
</feature>
<feature type="compositionally biased region" description="Pro residues" evidence="3">
    <location>
        <begin position="1205"/>
        <end position="1226"/>
    </location>
</feature>
<feature type="region of interest" description="Disordered" evidence="3">
    <location>
        <begin position="879"/>
        <end position="956"/>
    </location>
</feature>
<evidence type="ECO:0000256" key="3">
    <source>
        <dbReference type="SAM" id="MobiDB-lite"/>
    </source>
</evidence>
<feature type="compositionally biased region" description="Low complexity" evidence="3">
    <location>
        <begin position="1686"/>
        <end position="1695"/>
    </location>
</feature>
<evidence type="ECO:0000259" key="4">
    <source>
        <dbReference type="PROSITE" id="PS51444"/>
    </source>
</evidence>
<feature type="region of interest" description="Disordered" evidence="3">
    <location>
        <begin position="648"/>
        <end position="727"/>
    </location>
</feature>
<proteinExistence type="inferred from homology"/>
<feature type="compositionally biased region" description="Polar residues" evidence="3">
    <location>
        <begin position="191"/>
        <end position="208"/>
    </location>
</feature>
<evidence type="ECO:0000256" key="2">
    <source>
        <dbReference type="RuleBase" id="RU361260"/>
    </source>
</evidence>
<reference evidence="5 6" key="1">
    <citation type="journal article" date="2024" name="Nat. Commun.">
        <title>Phylogenomics reveals the evolutionary origins of lichenization in chlorophyte algae.</title>
        <authorList>
            <person name="Puginier C."/>
            <person name="Libourel C."/>
            <person name="Otte J."/>
            <person name="Skaloud P."/>
            <person name="Haon M."/>
            <person name="Grisel S."/>
            <person name="Petersen M."/>
            <person name="Berrin J.G."/>
            <person name="Delaux P.M."/>
            <person name="Dal Grande F."/>
            <person name="Keller J."/>
        </authorList>
    </citation>
    <scope>NUCLEOTIDE SEQUENCE [LARGE SCALE GENOMIC DNA]</scope>
    <source>
        <strain evidence="5 6">SAG 2523</strain>
    </source>
</reference>
<feature type="compositionally biased region" description="Low complexity" evidence="3">
    <location>
        <begin position="209"/>
        <end position="224"/>
    </location>
</feature>
<feature type="compositionally biased region" description="Polar residues" evidence="3">
    <location>
        <begin position="303"/>
        <end position="316"/>
    </location>
</feature>
<dbReference type="Proteomes" id="UP001485043">
    <property type="component" value="Unassembled WGS sequence"/>
</dbReference>
<dbReference type="Pfam" id="PF02181">
    <property type="entry name" value="FH2"/>
    <property type="match status" value="1"/>
</dbReference>
<keyword evidence="6" id="KW-1185">Reference proteome</keyword>
<dbReference type="InterPro" id="IPR051144">
    <property type="entry name" value="Formin_homology_domain"/>
</dbReference>
<dbReference type="SMART" id="SM00498">
    <property type="entry name" value="FH2"/>
    <property type="match status" value="1"/>
</dbReference>
<organism evidence="5 6">
    <name type="scientific">Apatococcus fuscideae</name>
    <dbReference type="NCBI Taxonomy" id="2026836"/>
    <lineage>
        <taxon>Eukaryota</taxon>
        <taxon>Viridiplantae</taxon>
        <taxon>Chlorophyta</taxon>
        <taxon>core chlorophytes</taxon>
        <taxon>Trebouxiophyceae</taxon>
        <taxon>Chlorellales</taxon>
        <taxon>Chlorellaceae</taxon>
        <taxon>Apatococcus</taxon>
    </lineage>
</organism>
<evidence type="ECO:0000313" key="5">
    <source>
        <dbReference type="EMBL" id="KAK9864596.1"/>
    </source>
</evidence>
<accession>A0AAW1T4C7</accession>
<comment type="caution">
    <text evidence="5">The sequence shown here is derived from an EMBL/GenBank/DDBJ whole genome shotgun (WGS) entry which is preliminary data.</text>
</comment>
<dbReference type="Gene3D" id="1.20.58.2220">
    <property type="entry name" value="Formin, FH2 domain"/>
    <property type="match status" value="1"/>
</dbReference>
<feature type="compositionally biased region" description="Polar residues" evidence="3">
    <location>
        <begin position="999"/>
        <end position="1009"/>
    </location>
</feature>
<gene>
    <name evidence="5" type="ORF">WJX84_010021</name>
</gene>
<feature type="compositionally biased region" description="Basic and acidic residues" evidence="3">
    <location>
        <begin position="1619"/>
        <end position="1656"/>
    </location>
</feature>
<evidence type="ECO:0000256" key="1">
    <source>
        <dbReference type="ARBA" id="ARBA00006468"/>
    </source>
</evidence>
<dbReference type="PROSITE" id="PS51444">
    <property type="entry name" value="FH2"/>
    <property type="match status" value="1"/>
</dbReference>
<feature type="region of interest" description="Disordered" evidence="3">
    <location>
        <begin position="986"/>
        <end position="1040"/>
    </location>
</feature>
<protein>
    <recommendedName>
        <fullName evidence="2">Formin-like protein</fullName>
    </recommendedName>
</protein>
<dbReference type="PANTHER" id="PTHR45733">
    <property type="entry name" value="FORMIN-J"/>
    <property type="match status" value="1"/>
</dbReference>
<feature type="region of interest" description="Disordered" evidence="3">
    <location>
        <begin position="785"/>
        <end position="820"/>
    </location>
</feature>
<feature type="compositionally biased region" description="Polar residues" evidence="3">
    <location>
        <begin position="1"/>
        <end position="15"/>
    </location>
</feature>
<feature type="region of interest" description="Disordered" evidence="3">
    <location>
        <begin position="1"/>
        <end position="84"/>
    </location>
</feature>
<feature type="domain" description="FH2" evidence="4">
    <location>
        <begin position="1226"/>
        <end position="1627"/>
    </location>
</feature>
<evidence type="ECO:0000313" key="6">
    <source>
        <dbReference type="Proteomes" id="UP001485043"/>
    </source>
</evidence>
<comment type="similarity">
    <text evidence="1">Belongs to the formin-like family. Class-II subfamily.</text>
</comment>
<feature type="compositionally biased region" description="Low complexity" evidence="3">
    <location>
        <begin position="1711"/>
        <end position="1725"/>
    </location>
</feature>
<dbReference type="EMBL" id="JALJOV010000335">
    <property type="protein sequence ID" value="KAK9864596.1"/>
    <property type="molecule type" value="Genomic_DNA"/>
</dbReference>
<feature type="compositionally biased region" description="Pro residues" evidence="3">
    <location>
        <begin position="1186"/>
        <end position="1196"/>
    </location>
</feature>
<feature type="region of interest" description="Disordered" evidence="3">
    <location>
        <begin position="834"/>
        <end position="859"/>
    </location>
</feature>
<feature type="compositionally biased region" description="Basic and acidic residues" evidence="3">
    <location>
        <begin position="906"/>
        <end position="917"/>
    </location>
</feature>
<dbReference type="PANTHER" id="PTHR45733:SF8">
    <property type="entry name" value="FORMIN-J"/>
    <property type="match status" value="1"/>
</dbReference>
<feature type="compositionally biased region" description="Low complexity" evidence="3">
    <location>
        <begin position="241"/>
        <end position="252"/>
    </location>
</feature>
<feature type="region of interest" description="Disordered" evidence="3">
    <location>
        <begin position="1619"/>
        <end position="1793"/>
    </location>
</feature>
<feature type="region of interest" description="Disordered" evidence="3">
    <location>
        <begin position="1136"/>
        <end position="1239"/>
    </location>
</feature>
<feature type="region of interest" description="Disordered" evidence="3">
    <location>
        <begin position="191"/>
        <end position="316"/>
    </location>
</feature>
<dbReference type="InterPro" id="IPR042201">
    <property type="entry name" value="FH2_Formin_sf"/>
</dbReference>
<dbReference type="InterPro" id="IPR015425">
    <property type="entry name" value="FH2_Formin"/>
</dbReference>
<feature type="region of interest" description="Disordered" evidence="3">
    <location>
        <begin position="373"/>
        <end position="436"/>
    </location>
</feature>
<name>A0AAW1T4C7_9CHLO</name>
<sequence>MGFEESWQQLRNQARQPADAQIPRSWSRPQQHASVLQDGQDRDVVATPDAAHWSGLHELGVPTPGSGTPAASSARQPPGSARLVLKPHPRLQRKSSSGVMEAPNATVSSFTASQKKAWRPPGSTEQWQHAPYTLAATAESITCHPGAGHIEPHGAGLMPTAGSMEQNPYMHGQPAVATYTAGMRPVLELQKPQQQMRSPDELSQSCIRQQQHWQQQQQQQQQLQERPSPDGLTAGSRGQHQRWQQQPQAARPVAGLSQDLEGFWRSPGEPSPSQGPAGVGADHTVRMVSSPHTGTGMPEVGLSPQQRASRGQMLEQSWTRTCQGLSRVPHPAGSHVPALKWDSAQHRPSHYDGMGLGATQSPFPISIDTARSMTFDGNDAETGPGGHSEQDPEPVSGWEQGHRTSQPSMRHVRQDQLTGDAPVHHGNGHSDGWLTIHAQPPQLVPHGTLRPGRIADPDVFSDKNAITTSPVSAMHYAGSFTGSHDLASDASDEFMVYDFDLATGLTKGASLQQSGRISPQEAIGLEDIARNQAALQRSLLGQGRAKDLERSPQASEGPPSSREPLHETGDSQQVKSGPLGAGLTAHDRGGDESSSATAPASPPPWDHSLSDQMQAQGSPYTVHRIHKLAAKMRNYCVTPTSSPFRWMRPTSDPGTHASDLHPAAGVINSASPTFSPLEPLRQPSPASQSPTCGPLAEAREHAASTPAQRGTNAGPHPQASQTPGDASPGWLYSSSFVPLGSAAKNLARAVPIIEFPSPLPISAQVAHQRDAPAYSGQANLASVQAVGEQSRWNENGQGGYEKLATDPRVSRQANPAPDLALQPQRLLDRLDAELPGQQPVDSPSGLQPSLRHNPGVQRTPAEQLGALRRHLKAAEEKMLQYSKQQETSPYDGIPTPGPQPSARPTLHTDAEHAYRDPEENDNSAPAADNAGQSAPRQEDADAANGGQQMQQEQNRKAAMLRIGTSSIGPASLQAAKASLKDSLERAFGGRSASSPPASDQASRGPTDTPSGRHAPEDGPADSNRACGGRTSPATPALQLLNGMSPASRGALAQVLHSHGARLRSTSKLSSSDALEADTADMVQVPVGIALDDLIKLGQEIVPGGASSSTASTPALGTDDMSPMKLAAYLASQAPSQAEAELAKRNPSPSARCSSARRRSAPSGPSRLAGSPTVEALESRSAATGGRPPPPPPPPTKPAAAGITKPAPPPPPPPPPKAGVKGAPPPVRASKEQQRKLKQLHWDKIRAPTEGTVWSRTSRAAPLNFDELESLFQIMENGALRRLARARSNEISLIEHRRAHNICIELSGIRLPFPDIKAALLRMDDSALSLEHLDALSRAIPDDTESRDIQAYLKGQHPKHKGISDPNLLGTVERYFLQVMDIPRLKQRIQAFIFSRSFPSTLNRAKGQLGALQVASEQLQASTDFMTLLQAVLALGNHLNKGTMRGAASGFKLDTLLKLADVKGTDRRTSLLHFVVRQLIASQPSVEQLSQQLAASKQAADIQVSAIKASMEELRSGLKQIHGEIMKASGLDDEHEASAHEQFSNAMLTFHEGASRQFSELEACERDAYAELKKVTEFFGESYDAMDPSRILRIVRDFMRLFDKSTKEIQVEREKAETERLKTEKKAELARKQDEAKQRAETAKKQRSEEALRKKQAAEAAMQSPRSPIRFIGLPDDEDDINPQDSAPPSTSSSTPRLIRIRGFSDEGGLIEPPAAGPSSAPAAEATSGNQDPEGESAWGPAGPIRPITSPMHAGRRLSESLWASDPPDPTYHARKEDAAPPQLDFFPGQRNAT</sequence>
<feature type="compositionally biased region" description="Polar residues" evidence="3">
    <location>
        <begin position="65"/>
        <end position="75"/>
    </location>
</feature>
<feature type="compositionally biased region" description="Low complexity" evidence="3">
    <location>
        <begin position="1144"/>
        <end position="1153"/>
    </location>
</feature>